<sequence length="142" mass="15761">MDSISTSVARAVTSHVLYLDELLERIAMLCKAPNGTRQYALYSEDVSHEKLGMTLDGVRRCRDRLDGFDKRWSLGPPQREVLLSKALVVELQFFDIALDEMTLGRLAGYGAMAGEASSDYVRLVADCKALVAEIRRDLVAHG</sequence>
<dbReference type="AlphaFoldDB" id="A0AAW7T4J6"/>
<dbReference type="RefSeq" id="WP_009687422.1">
    <property type="nucleotide sequence ID" value="NZ_JAUJRV010000016.1"/>
</dbReference>
<accession>A0AAW7T4J6</accession>
<gene>
    <name evidence="1" type="ORF">QZM33_19780</name>
</gene>
<dbReference type="Proteomes" id="UP001171620">
    <property type="component" value="Unassembled WGS sequence"/>
</dbReference>
<reference evidence="1" key="1">
    <citation type="submission" date="2023-07" db="EMBL/GenBank/DDBJ databases">
        <title>A collection of bacterial strains from the Burkholderia cepacia Research Laboratory and Repository.</title>
        <authorList>
            <person name="Lipuma J."/>
            <person name="Spilker T."/>
            <person name="Caverly L."/>
        </authorList>
    </citation>
    <scope>NUCLEOTIDE SEQUENCE</scope>
    <source>
        <strain evidence="1">AU44268</strain>
    </source>
</reference>
<name>A0AAW7T4J6_BURVI</name>
<evidence type="ECO:0000313" key="1">
    <source>
        <dbReference type="EMBL" id="MDN7797180.1"/>
    </source>
</evidence>
<protein>
    <submittedName>
        <fullName evidence="1">Uncharacterized protein</fullName>
    </submittedName>
</protein>
<dbReference type="EMBL" id="JAUJRV010000016">
    <property type="protein sequence ID" value="MDN7797180.1"/>
    <property type="molecule type" value="Genomic_DNA"/>
</dbReference>
<evidence type="ECO:0000313" key="2">
    <source>
        <dbReference type="Proteomes" id="UP001171620"/>
    </source>
</evidence>
<proteinExistence type="predicted"/>
<comment type="caution">
    <text evidence="1">The sequence shown here is derived from an EMBL/GenBank/DDBJ whole genome shotgun (WGS) entry which is preliminary data.</text>
</comment>
<organism evidence="1 2">
    <name type="scientific">Burkholderia vietnamiensis</name>
    <dbReference type="NCBI Taxonomy" id="60552"/>
    <lineage>
        <taxon>Bacteria</taxon>
        <taxon>Pseudomonadati</taxon>
        <taxon>Pseudomonadota</taxon>
        <taxon>Betaproteobacteria</taxon>
        <taxon>Burkholderiales</taxon>
        <taxon>Burkholderiaceae</taxon>
        <taxon>Burkholderia</taxon>
        <taxon>Burkholderia cepacia complex</taxon>
    </lineage>
</organism>